<dbReference type="PANTHER" id="PTHR10269:SF2">
    <property type="entry name" value="GDNF FAMILY RECEPTOR ALPHA-4"/>
    <property type="match status" value="1"/>
</dbReference>
<keyword evidence="8" id="KW-0325">Glycoprotein</keyword>
<dbReference type="Ensembl" id="ENSBIXT00000026503.1">
    <property type="protein sequence ID" value="ENSBIXP00000015191.1"/>
    <property type="gene ID" value="ENSBIXG00000019749.1"/>
</dbReference>
<keyword evidence="7" id="KW-0675">Receptor</keyword>
<evidence type="ECO:0000256" key="1">
    <source>
        <dbReference type="ARBA" id="ARBA00004609"/>
    </source>
</evidence>
<reference evidence="11" key="3">
    <citation type="submission" date="2025-09" db="UniProtKB">
        <authorList>
            <consortium name="Ensembl"/>
        </authorList>
    </citation>
    <scope>IDENTIFICATION</scope>
</reference>
<dbReference type="PRINTS" id="PR01316">
    <property type="entry name" value="GDNFRECEPTOR"/>
</dbReference>
<dbReference type="SMART" id="SM00907">
    <property type="entry name" value="GDNF"/>
    <property type="match status" value="2"/>
</dbReference>
<dbReference type="STRING" id="30522.A0A4W2D8V7"/>
<dbReference type="Proteomes" id="UP000314981">
    <property type="component" value="Chromosome 13"/>
</dbReference>
<name>A0A4W2D8V7_BOBOX</name>
<keyword evidence="6" id="KW-0472">Membrane</keyword>
<dbReference type="SMR" id="A0A4W2D8V7"/>
<evidence type="ECO:0000256" key="4">
    <source>
        <dbReference type="ARBA" id="ARBA00022622"/>
    </source>
</evidence>
<dbReference type="PANTHER" id="PTHR10269">
    <property type="entry name" value="GDNF RECEPTOR ALPHA"/>
    <property type="match status" value="1"/>
</dbReference>
<dbReference type="GO" id="GO:0043235">
    <property type="term" value="C:receptor complex"/>
    <property type="evidence" value="ECO:0007669"/>
    <property type="project" value="TreeGrafter"/>
</dbReference>
<dbReference type="InterPro" id="IPR003438">
    <property type="entry name" value="GDNF_rcpt"/>
</dbReference>
<protein>
    <recommendedName>
        <fullName evidence="10">GDNF/GAS1 domain-containing protein</fullName>
    </recommendedName>
</protein>
<evidence type="ECO:0000313" key="11">
    <source>
        <dbReference type="Ensembl" id="ENSBIXP00000015191.1"/>
    </source>
</evidence>
<dbReference type="Gene3D" id="1.10.220.110">
    <property type="entry name" value="GDNF binding domain"/>
    <property type="match status" value="1"/>
</dbReference>
<dbReference type="InterPro" id="IPR037193">
    <property type="entry name" value="GDNF_alpha"/>
</dbReference>
<feature type="domain" description="GDNF/GAS1" evidence="10">
    <location>
        <begin position="192"/>
        <end position="286"/>
    </location>
</feature>
<dbReference type="InterPro" id="IPR016017">
    <property type="entry name" value="GDNF/GAS1"/>
</dbReference>
<keyword evidence="4" id="KW-0336">GPI-anchor</keyword>
<reference evidence="11 12" key="1">
    <citation type="submission" date="2018-11" db="EMBL/GenBank/DDBJ databases">
        <title>Haplotype-resolved cattle genomes.</title>
        <authorList>
            <person name="Low W.Y."/>
            <person name="Tearle R."/>
            <person name="Bickhart D.M."/>
            <person name="Rosen B.D."/>
            <person name="Koren S."/>
            <person name="Rhie A."/>
            <person name="Hiendleder S."/>
            <person name="Phillippy A.M."/>
            <person name="Smith T.P.L."/>
            <person name="Williams J.L."/>
        </authorList>
    </citation>
    <scope>NUCLEOTIDE SEQUENCE [LARGE SCALE GENOMIC DNA]</scope>
</reference>
<evidence type="ECO:0000256" key="7">
    <source>
        <dbReference type="ARBA" id="ARBA00023170"/>
    </source>
</evidence>
<accession>A0A4W2D8V7</accession>
<proteinExistence type="inferred from homology"/>
<comment type="similarity">
    <text evidence="2">Belongs to the GDNFR family.</text>
</comment>
<keyword evidence="9" id="KW-0449">Lipoprotein</keyword>
<evidence type="ECO:0000256" key="3">
    <source>
        <dbReference type="ARBA" id="ARBA00022475"/>
    </source>
</evidence>
<keyword evidence="12" id="KW-1185">Reference proteome</keyword>
<evidence type="ECO:0000259" key="10">
    <source>
        <dbReference type="SMART" id="SM00907"/>
    </source>
</evidence>
<dbReference type="SUPFAM" id="SSF110035">
    <property type="entry name" value="GDNF receptor-like"/>
    <property type="match status" value="1"/>
</dbReference>
<dbReference type="FunFam" id="1.10.220.110:FF:000001">
    <property type="entry name" value="GDNF family receptor alpha"/>
    <property type="match status" value="1"/>
</dbReference>
<evidence type="ECO:0000256" key="2">
    <source>
        <dbReference type="ARBA" id="ARBA00005961"/>
    </source>
</evidence>
<comment type="subcellular location">
    <subcellularLocation>
        <location evidence="1">Cell membrane</location>
        <topology evidence="1">Lipid-anchor</topology>
        <topology evidence="1">GPI-anchor</topology>
    </subcellularLocation>
</comment>
<keyword evidence="3" id="KW-1003">Cell membrane</keyword>
<sequence>MGETRSNGSQIYLKVQPGRGLSEGRNHFQCKGSSHQRNSQRGHLGFHHCGPGALGRRRLLTGALPAAVPSCLLPSMASCLVPALLLLLLLGSRSSVAPNPCVDAADACTADERCHRLRTAYVAQCLGRAAPEGCPRARCRRALRHFFARGPPALTHALLFCPCGGPACAERRRQTFVPSCAFSGPGRAPPSCLGPLDACEHSRICRPRLLAFQVSCATTASNPDGCLRDQAPSCLRAYAGLVGTAITPNYVDNASARVEPWCDCRASGNRREECEVFRGLFTRNRCLDSAIQTFDGGWPPILRNQLDSHQDPEQSLLQVHTLLPPAKVSTADAPLEESSLLSMLLVLALQSLF</sequence>
<evidence type="ECO:0000256" key="9">
    <source>
        <dbReference type="ARBA" id="ARBA00023288"/>
    </source>
</evidence>
<keyword evidence="5" id="KW-0732">Signal</keyword>
<feature type="domain" description="GDNF/GAS1" evidence="10">
    <location>
        <begin position="101"/>
        <end position="180"/>
    </location>
</feature>
<evidence type="ECO:0000313" key="12">
    <source>
        <dbReference type="Proteomes" id="UP000314981"/>
    </source>
</evidence>
<dbReference type="GO" id="GO:0016167">
    <property type="term" value="F:glial cell-derived neurotrophic factor receptor activity"/>
    <property type="evidence" value="ECO:0007669"/>
    <property type="project" value="TreeGrafter"/>
</dbReference>
<evidence type="ECO:0000256" key="6">
    <source>
        <dbReference type="ARBA" id="ARBA00023136"/>
    </source>
</evidence>
<dbReference type="AlphaFoldDB" id="A0A4W2D8V7"/>
<evidence type="ECO:0000256" key="8">
    <source>
        <dbReference type="ARBA" id="ARBA00023180"/>
    </source>
</evidence>
<organism evidence="11 12">
    <name type="scientific">Bos indicus x Bos taurus</name>
    <name type="common">Hybrid cattle</name>
    <dbReference type="NCBI Taxonomy" id="30522"/>
    <lineage>
        <taxon>Eukaryota</taxon>
        <taxon>Metazoa</taxon>
        <taxon>Chordata</taxon>
        <taxon>Craniata</taxon>
        <taxon>Vertebrata</taxon>
        <taxon>Euteleostomi</taxon>
        <taxon>Mammalia</taxon>
        <taxon>Eutheria</taxon>
        <taxon>Laurasiatheria</taxon>
        <taxon>Artiodactyla</taxon>
        <taxon>Ruminantia</taxon>
        <taxon>Pecora</taxon>
        <taxon>Bovidae</taxon>
        <taxon>Bovinae</taxon>
        <taxon>Bos</taxon>
    </lineage>
</organism>
<evidence type="ECO:0000256" key="5">
    <source>
        <dbReference type="ARBA" id="ARBA00022729"/>
    </source>
</evidence>
<dbReference type="GO" id="GO:0009897">
    <property type="term" value="C:external side of plasma membrane"/>
    <property type="evidence" value="ECO:0007669"/>
    <property type="project" value="TreeGrafter"/>
</dbReference>
<dbReference type="Pfam" id="PF02351">
    <property type="entry name" value="GDNF"/>
    <property type="match status" value="2"/>
</dbReference>
<dbReference type="GO" id="GO:0007399">
    <property type="term" value="P:nervous system development"/>
    <property type="evidence" value="ECO:0007669"/>
    <property type="project" value="TreeGrafter"/>
</dbReference>
<reference evidence="11" key="2">
    <citation type="submission" date="2025-08" db="UniProtKB">
        <authorList>
            <consortium name="Ensembl"/>
        </authorList>
    </citation>
    <scope>IDENTIFICATION</scope>
</reference>